<comment type="caution">
    <text evidence="2">The sequence shown here is derived from an EMBL/GenBank/DDBJ whole genome shotgun (WGS) entry which is preliminary data.</text>
</comment>
<dbReference type="InterPro" id="IPR017441">
    <property type="entry name" value="Protein_kinase_ATP_BS"/>
</dbReference>
<evidence type="ECO:0000313" key="2">
    <source>
        <dbReference type="EMBL" id="GAI25455.1"/>
    </source>
</evidence>
<feature type="non-terminal residue" evidence="2">
    <location>
        <position position="1"/>
    </location>
</feature>
<accession>X1NFA6</accession>
<gene>
    <name evidence="2" type="ORF">S06H3_37680</name>
</gene>
<dbReference type="InterPro" id="IPR011009">
    <property type="entry name" value="Kinase-like_dom_sf"/>
</dbReference>
<dbReference type="PROSITE" id="PS50011">
    <property type="entry name" value="PROTEIN_KINASE_DOM"/>
    <property type="match status" value="1"/>
</dbReference>
<dbReference type="PROSITE" id="PS00107">
    <property type="entry name" value="PROTEIN_KINASE_ATP"/>
    <property type="match status" value="1"/>
</dbReference>
<name>X1NFA6_9ZZZZ</name>
<protein>
    <recommendedName>
        <fullName evidence="1">Protein kinase domain-containing protein</fullName>
    </recommendedName>
</protein>
<dbReference type="Gene3D" id="3.30.200.20">
    <property type="entry name" value="Phosphorylase Kinase, domain 1"/>
    <property type="match status" value="1"/>
</dbReference>
<dbReference type="SUPFAM" id="SSF56112">
    <property type="entry name" value="Protein kinase-like (PK-like)"/>
    <property type="match status" value="1"/>
</dbReference>
<dbReference type="Pfam" id="PF13240">
    <property type="entry name" value="Zn_Ribbon_1"/>
    <property type="match status" value="1"/>
</dbReference>
<sequence length="109" mass="12302">EIPFMECPKCHSGNPDESRFCGKCATPLPSIEEISASPTKTLEKTPDELTRGTTFASRYEVIEELGKGGMGKVYRVFDKKIEEEVALKLIQRFDIDHEFCQRDRISSGT</sequence>
<dbReference type="InterPro" id="IPR000719">
    <property type="entry name" value="Prot_kinase_dom"/>
</dbReference>
<evidence type="ECO:0000259" key="1">
    <source>
        <dbReference type="PROSITE" id="PS50011"/>
    </source>
</evidence>
<feature type="domain" description="Protein kinase" evidence="1">
    <location>
        <begin position="59"/>
        <end position="109"/>
    </location>
</feature>
<reference evidence="2" key="1">
    <citation type="journal article" date="2014" name="Front. Microbiol.">
        <title>High frequency of phylogenetically diverse reductive dehalogenase-homologous genes in deep subseafloor sedimentary metagenomes.</title>
        <authorList>
            <person name="Kawai M."/>
            <person name="Futagami T."/>
            <person name="Toyoda A."/>
            <person name="Takaki Y."/>
            <person name="Nishi S."/>
            <person name="Hori S."/>
            <person name="Arai W."/>
            <person name="Tsubouchi T."/>
            <person name="Morono Y."/>
            <person name="Uchiyama I."/>
            <person name="Ito T."/>
            <person name="Fujiyama A."/>
            <person name="Inagaki F."/>
            <person name="Takami H."/>
        </authorList>
    </citation>
    <scope>NUCLEOTIDE SEQUENCE</scope>
    <source>
        <strain evidence="2">Expedition CK06-06</strain>
    </source>
</reference>
<proteinExistence type="predicted"/>
<dbReference type="GO" id="GO:0004672">
    <property type="term" value="F:protein kinase activity"/>
    <property type="evidence" value="ECO:0007669"/>
    <property type="project" value="InterPro"/>
</dbReference>
<dbReference type="InterPro" id="IPR026870">
    <property type="entry name" value="Zinc_ribbon_dom"/>
</dbReference>
<organism evidence="2">
    <name type="scientific">marine sediment metagenome</name>
    <dbReference type="NCBI Taxonomy" id="412755"/>
    <lineage>
        <taxon>unclassified sequences</taxon>
        <taxon>metagenomes</taxon>
        <taxon>ecological metagenomes</taxon>
    </lineage>
</organism>
<dbReference type="EMBL" id="BARV01022918">
    <property type="protein sequence ID" value="GAI25455.1"/>
    <property type="molecule type" value="Genomic_DNA"/>
</dbReference>
<dbReference type="GO" id="GO:0005524">
    <property type="term" value="F:ATP binding"/>
    <property type="evidence" value="ECO:0007669"/>
    <property type="project" value="InterPro"/>
</dbReference>
<dbReference type="AlphaFoldDB" id="X1NFA6"/>